<comment type="caution">
    <text evidence="5">The sequence shown here is derived from an EMBL/GenBank/DDBJ whole genome shotgun (WGS) entry which is preliminary data.</text>
</comment>
<feature type="domain" description="Pyruvate/ketoisovalerate oxidoreductase catalytic" evidence="3">
    <location>
        <begin position="16"/>
        <end position="206"/>
    </location>
</feature>
<dbReference type="InterPro" id="IPR002869">
    <property type="entry name" value="Pyrv_flavodox_OxRed_cen"/>
</dbReference>
<dbReference type="InterPro" id="IPR019752">
    <property type="entry name" value="Pyrv/ketoisovalerate_OxRed_cat"/>
</dbReference>
<evidence type="ECO:0000256" key="2">
    <source>
        <dbReference type="SAM" id="MobiDB-lite"/>
    </source>
</evidence>
<gene>
    <name evidence="5" type="ORF">A3K87_00900</name>
</gene>
<protein>
    <submittedName>
        <fullName evidence="5">Indolepyruvate oxidoreductase subunit B</fullName>
    </submittedName>
</protein>
<evidence type="ECO:0000259" key="3">
    <source>
        <dbReference type="Pfam" id="PF01558"/>
    </source>
</evidence>
<reference evidence="5 6" key="1">
    <citation type="submission" date="2016-03" db="EMBL/GenBank/DDBJ databases">
        <title>Genome sequence of Variovorax paradoxus KB5.</title>
        <authorList>
            <person name="Jeong H."/>
            <person name="Hong C.E."/>
            <person name="Jo S.H."/>
            <person name="Park J.M."/>
        </authorList>
    </citation>
    <scope>NUCLEOTIDE SEQUENCE [LARGE SCALE GENOMIC DNA]</scope>
    <source>
        <strain evidence="5 6">KB5</strain>
    </source>
</reference>
<evidence type="ECO:0000313" key="5">
    <source>
        <dbReference type="EMBL" id="OAK65863.1"/>
    </source>
</evidence>
<proteinExistence type="predicted"/>
<organism evidence="5 6">
    <name type="scientific">Variovorax paradoxus</name>
    <dbReference type="NCBI Taxonomy" id="34073"/>
    <lineage>
        <taxon>Bacteria</taxon>
        <taxon>Pseudomonadati</taxon>
        <taxon>Pseudomonadota</taxon>
        <taxon>Betaproteobacteria</taxon>
        <taxon>Burkholderiales</taxon>
        <taxon>Comamonadaceae</taxon>
        <taxon>Variovorax</taxon>
    </lineage>
</organism>
<feature type="domain" description="DUF6537" evidence="4">
    <location>
        <begin position="252"/>
        <end position="462"/>
    </location>
</feature>
<evidence type="ECO:0000259" key="4">
    <source>
        <dbReference type="Pfam" id="PF20169"/>
    </source>
</evidence>
<dbReference type="Proteomes" id="UP000077852">
    <property type="component" value="Unassembled WGS sequence"/>
</dbReference>
<name>A0AA91IC61_VARPD</name>
<dbReference type="Pfam" id="PF01558">
    <property type="entry name" value="POR"/>
    <property type="match status" value="1"/>
</dbReference>
<sequence>MMSTAQPIKIAILAMGGEGGGVLADWIVDMGEANGYVAQTTSVPGVAQRTGATIYYVELYPTAQAEADGGLPILALMPLPGDVDVVLASELMEAGRAVQRGLVTRDRTTLIASTHRVFSIAEKSALGDGRVDSDQLLAHTAKAAKRFIRFDMAQAAEASGSVISAVLFGALAGSGVLPFSRAQFEATIERGGVGVKPSLKAFGAAFARAQGGDDGEPAKEAPVTAPAPQPRHPAVRALVERVQRDFPVQAQDFLLEGVRRLIDYQDPAYAGLYLDRMAAVAALPGNDEHRLLRETARHLALWMSYEDTARVAALKTRATRFERVRGEARVQPGQVLAINEYMHPRLQEICETLPGGIGRWLMNSTTPKKLVERFTQHGRVIQTSSLRGYLMLRMVAACKHWRLSTMRYAEENRRIEEWLQRIAATAQRNPELAVELAQCQRLVKGYSDTHERGIRNYDTVMRAVERAGTALAPATLRELRDAALADEHGHKLQAALAQHALA</sequence>
<dbReference type="Gene3D" id="3.40.920.10">
    <property type="entry name" value="Pyruvate-ferredoxin oxidoreductase, PFOR, domain III"/>
    <property type="match status" value="1"/>
</dbReference>
<dbReference type="RefSeq" id="WP_081266911.1">
    <property type="nucleotide sequence ID" value="NZ_LVHG01000029.1"/>
</dbReference>
<evidence type="ECO:0000256" key="1">
    <source>
        <dbReference type="ARBA" id="ARBA00023002"/>
    </source>
</evidence>
<dbReference type="InterPro" id="IPR046667">
    <property type="entry name" value="DUF6537"/>
</dbReference>
<feature type="region of interest" description="Disordered" evidence="2">
    <location>
        <begin position="210"/>
        <end position="230"/>
    </location>
</feature>
<dbReference type="AlphaFoldDB" id="A0AA91IC61"/>
<dbReference type="GO" id="GO:0016903">
    <property type="term" value="F:oxidoreductase activity, acting on the aldehyde or oxo group of donors"/>
    <property type="evidence" value="ECO:0007669"/>
    <property type="project" value="InterPro"/>
</dbReference>
<accession>A0AA91IC61</accession>
<keyword evidence="1" id="KW-0560">Oxidoreductase</keyword>
<evidence type="ECO:0000313" key="6">
    <source>
        <dbReference type="Proteomes" id="UP000077852"/>
    </source>
</evidence>
<dbReference type="EMBL" id="LVHG01000029">
    <property type="protein sequence ID" value="OAK65863.1"/>
    <property type="molecule type" value="Genomic_DNA"/>
</dbReference>
<dbReference type="NCBIfam" id="NF006179">
    <property type="entry name" value="PRK08312.1"/>
    <property type="match status" value="1"/>
</dbReference>
<dbReference type="Pfam" id="PF20169">
    <property type="entry name" value="DUF6537"/>
    <property type="match status" value="1"/>
</dbReference>